<keyword evidence="1" id="KW-0378">Hydrolase</keyword>
<dbReference type="Proteomes" id="UP001142055">
    <property type="component" value="Chromosome 4"/>
</dbReference>
<name>A0A9Q0RHQ1_BLOTA</name>
<dbReference type="EMBL" id="JAPWDV010000004">
    <property type="protein sequence ID" value="KAJ6215948.1"/>
    <property type="molecule type" value="Genomic_DNA"/>
</dbReference>
<feature type="domain" description="Peptidase A2" evidence="2">
    <location>
        <begin position="71"/>
        <end position="86"/>
    </location>
</feature>
<dbReference type="GO" id="GO:0004190">
    <property type="term" value="F:aspartic-type endopeptidase activity"/>
    <property type="evidence" value="ECO:0007669"/>
    <property type="project" value="InterPro"/>
</dbReference>
<gene>
    <name evidence="3" type="ORF">RDWZM_010448</name>
</gene>
<dbReference type="SUPFAM" id="SSF50630">
    <property type="entry name" value="Acid proteases"/>
    <property type="match status" value="1"/>
</dbReference>
<evidence type="ECO:0000259" key="2">
    <source>
        <dbReference type="PROSITE" id="PS50175"/>
    </source>
</evidence>
<organism evidence="3 4">
    <name type="scientific">Blomia tropicalis</name>
    <name type="common">Mite</name>
    <dbReference type="NCBI Taxonomy" id="40697"/>
    <lineage>
        <taxon>Eukaryota</taxon>
        <taxon>Metazoa</taxon>
        <taxon>Ecdysozoa</taxon>
        <taxon>Arthropoda</taxon>
        <taxon>Chelicerata</taxon>
        <taxon>Arachnida</taxon>
        <taxon>Acari</taxon>
        <taxon>Acariformes</taxon>
        <taxon>Sarcoptiformes</taxon>
        <taxon>Astigmata</taxon>
        <taxon>Glycyphagoidea</taxon>
        <taxon>Echimyopodidae</taxon>
        <taxon>Blomia</taxon>
    </lineage>
</organism>
<keyword evidence="4" id="KW-1185">Reference proteome</keyword>
<accession>A0A9Q0RHQ1</accession>
<evidence type="ECO:0000256" key="1">
    <source>
        <dbReference type="ARBA" id="ARBA00022801"/>
    </source>
</evidence>
<dbReference type="AlphaFoldDB" id="A0A9Q0RHQ1"/>
<dbReference type="PROSITE" id="PS50175">
    <property type="entry name" value="ASP_PROT_RETROV"/>
    <property type="match status" value="1"/>
</dbReference>
<evidence type="ECO:0000313" key="4">
    <source>
        <dbReference type="Proteomes" id="UP001142055"/>
    </source>
</evidence>
<protein>
    <recommendedName>
        <fullName evidence="2">Peptidase A2 domain-containing protein</fullName>
    </recommendedName>
</protein>
<dbReference type="InterPro" id="IPR001995">
    <property type="entry name" value="Peptidase_A2_cat"/>
</dbReference>
<comment type="caution">
    <text evidence="3">The sequence shown here is derived from an EMBL/GenBank/DDBJ whole genome shotgun (WGS) entry which is preliminary data.</text>
</comment>
<reference evidence="3" key="1">
    <citation type="submission" date="2022-12" db="EMBL/GenBank/DDBJ databases">
        <title>Genome assemblies of Blomia tropicalis.</title>
        <authorList>
            <person name="Cui Y."/>
        </authorList>
    </citation>
    <scope>NUCLEOTIDE SEQUENCE</scope>
    <source>
        <tissue evidence="3">Adult mites</tissue>
    </source>
</reference>
<dbReference type="InterPro" id="IPR021109">
    <property type="entry name" value="Peptidase_aspartic_dom_sf"/>
</dbReference>
<proteinExistence type="predicted"/>
<sequence>MKWRLLMANIRRHQLINIITHHMVTAVNLAIQRVFWSTISKMVKQCRTWKNLYRAGRGSSKEQMVVDGKQSELLFDTGAEQSVLPQEYFGEPGHRNTKKFGTTSKLTEIEAYGLITKLMKTTDGTYLPFTTYIADTRISIFGIIFIIQYRITFDENGVRDTKDLYSRKKRIRGKRKKTSWKVKMECV</sequence>
<dbReference type="GO" id="GO:0006508">
    <property type="term" value="P:proteolysis"/>
    <property type="evidence" value="ECO:0007669"/>
    <property type="project" value="InterPro"/>
</dbReference>
<dbReference type="Gene3D" id="2.40.70.10">
    <property type="entry name" value="Acid Proteases"/>
    <property type="match status" value="1"/>
</dbReference>
<evidence type="ECO:0000313" key="3">
    <source>
        <dbReference type="EMBL" id="KAJ6215948.1"/>
    </source>
</evidence>